<name>A0A5C6G0B8_METRR</name>
<keyword evidence="2 8" id="KW-0328">Glycosyltransferase</keyword>
<dbReference type="Gene3D" id="3.90.228.10">
    <property type="match status" value="1"/>
</dbReference>
<comment type="subcellular location">
    <subcellularLocation>
        <location evidence="1">Nucleus</location>
    </subcellularLocation>
</comment>
<dbReference type="GO" id="GO:0070212">
    <property type="term" value="P:protein poly-ADP-ribosylation"/>
    <property type="evidence" value="ECO:0007669"/>
    <property type="project" value="TreeGrafter"/>
</dbReference>
<evidence type="ECO:0000256" key="2">
    <source>
        <dbReference type="ARBA" id="ARBA00022676"/>
    </source>
</evidence>
<sequence>MTKSLQGNTTHVILTQSWYYHLDDRFQLVEKSKFKKLEWLLDCAAQGKLLCGEDSKHCWFPDAAPKTGNSMARPIAEPKTGTGKVRNARHSGKEYEVTIQQARNRNGQDRMRVYNMKIQSLGHQFQLLTQWGWLGRISRVSGIPVVAASEEEAVAVFKKKFYDKTRLNWSDRSKATTLRPWIFHIPPPQTRGLSAPVQDLLRLVFDEDLVETSLDEYGYNWRMLPVHQLTDHTLRESSKILKDWRDHLKELDKLETEEAEREESETKMKVERKEIKQLREKYCCMIPHKVVGRVRLGFDVPSFRKEVRLLQLIQGIRATPSMPPCSVLEKENLLDWQYDKLGMEIENLGTQSTQSTAKGAEYNSLLQLYNRSIDKIYPPDLYKVKEIFRLKKKDEIDNRHVENRRLLWHGTRCITVPGILSQGIRVPHSDMTVLKGKFGNGIYFTDIASFATEYCGTCDSDGHALLLLCEVALGKMLHCNYEDADPKFDPKKRLGEKCHSTLGIGSYGPRADVEVDWRDAKFIDERLRGIRVPWHYKKRWLDDALSYNEYVCYDEWRVNPRYLFWLRARDSETE</sequence>
<evidence type="ECO:0000313" key="16">
    <source>
        <dbReference type="Proteomes" id="UP000317257"/>
    </source>
</evidence>
<evidence type="ECO:0000313" key="15">
    <source>
        <dbReference type="EMBL" id="TWU71455.1"/>
    </source>
</evidence>
<feature type="domain" description="WGR" evidence="14">
    <location>
        <begin position="88"/>
        <end position="183"/>
    </location>
</feature>
<dbReference type="EMBL" id="SBHS01000044">
    <property type="protein sequence ID" value="TWU71455.1"/>
    <property type="molecule type" value="Genomic_DNA"/>
</dbReference>
<protein>
    <recommendedName>
        <fullName evidence="8">Poly [ADP-ribose] polymerase</fullName>
        <shortName evidence="8">PARP</shortName>
        <ecNumber evidence="8">2.4.2.-</ecNumber>
    </recommendedName>
</protein>
<feature type="region of interest" description="Disordered" evidence="10">
    <location>
        <begin position="69"/>
        <end position="90"/>
    </location>
</feature>
<dbReference type="InterPro" id="IPR008893">
    <property type="entry name" value="WGR_domain"/>
</dbReference>
<reference evidence="16" key="1">
    <citation type="submission" date="2018-12" db="EMBL/GenBank/DDBJ databases">
        <title>The complete genome of Metarhizium rileyi, a key fungal pathogen of Lepidoptera.</title>
        <authorList>
            <person name="Binneck E."/>
            <person name="Lastra C.C.L."/>
            <person name="Sosa-Gomez D.R."/>
        </authorList>
    </citation>
    <scope>NUCLEOTIDE SEQUENCE [LARGE SCALE GENOMIC DNA]</scope>
    <source>
        <strain evidence="16">Cep018-CH2</strain>
    </source>
</reference>
<dbReference type="Pfam" id="PF00644">
    <property type="entry name" value="PARP"/>
    <property type="match status" value="1"/>
</dbReference>
<dbReference type="GO" id="GO:0016779">
    <property type="term" value="F:nucleotidyltransferase activity"/>
    <property type="evidence" value="ECO:0007669"/>
    <property type="project" value="UniProtKB-KW"/>
</dbReference>
<dbReference type="Proteomes" id="UP000317257">
    <property type="component" value="Unassembled WGS sequence"/>
</dbReference>
<dbReference type="PROSITE" id="PS50172">
    <property type="entry name" value="BRCT"/>
    <property type="match status" value="1"/>
</dbReference>
<keyword evidence="5 8" id="KW-0520">NAD</keyword>
<comment type="catalytic activity">
    <reaction evidence="7">
        <text>NAD(+) + (ADP-D-ribosyl)n-acceptor = nicotinamide + (ADP-D-ribosyl)n+1-acceptor + H(+).</text>
        <dbReference type="EC" id="2.4.2.30"/>
    </reaction>
</comment>
<dbReference type="InterPro" id="IPR036930">
    <property type="entry name" value="WGR_dom_sf"/>
</dbReference>
<feature type="domain" description="PARP alpha-helical" evidence="13">
    <location>
        <begin position="190"/>
        <end position="324"/>
    </location>
</feature>
<evidence type="ECO:0000256" key="3">
    <source>
        <dbReference type="ARBA" id="ARBA00022679"/>
    </source>
</evidence>
<evidence type="ECO:0000259" key="11">
    <source>
        <dbReference type="PROSITE" id="PS50172"/>
    </source>
</evidence>
<dbReference type="InterPro" id="IPR050800">
    <property type="entry name" value="ARTD/PARP"/>
</dbReference>
<gene>
    <name evidence="15" type="ORF">ED733_001811</name>
</gene>
<keyword evidence="6" id="KW-0539">Nucleus</keyword>
<dbReference type="AlphaFoldDB" id="A0A5C6G0B8"/>
<dbReference type="GO" id="GO:0006302">
    <property type="term" value="P:double-strand break repair"/>
    <property type="evidence" value="ECO:0007669"/>
    <property type="project" value="TreeGrafter"/>
</dbReference>
<dbReference type="PANTHER" id="PTHR10459:SF60">
    <property type="entry name" value="POLY [ADP-RIBOSE] POLYMERASE 2"/>
    <property type="match status" value="1"/>
</dbReference>
<dbReference type="PROSITE" id="PS51059">
    <property type="entry name" value="PARP_CATALYTIC"/>
    <property type="match status" value="1"/>
</dbReference>
<evidence type="ECO:0000256" key="4">
    <source>
        <dbReference type="ARBA" id="ARBA00022695"/>
    </source>
</evidence>
<dbReference type="GO" id="GO:1990404">
    <property type="term" value="F:NAD+-protein mono-ADP-ribosyltransferase activity"/>
    <property type="evidence" value="ECO:0007669"/>
    <property type="project" value="TreeGrafter"/>
</dbReference>
<accession>A0A5C6G0B8</accession>
<keyword evidence="9" id="KW-0175">Coiled coil</keyword>
<dbReference type="Gene3D" id="1.20.142.10">
    <property type="entry name" value="Poly(ADP-ribose) polymerase, regulatory domain"/>
    <property type="match status" value="1"/>
</dbReference>
<evidence type="ECO:0000259" key="12">
    <source>
        <dbReference type="PROSITE" id="PS51059"/>
    </source>
</evidence>
<dbReference type="Pfam" id="PF05406">
    <property type="entry name" value="WGR"/>
    <property type="match status" value="1"/>
</dbReference>
<dbReference type="GO" id="GO:0003950">
    <property type="term" value="F:NAD+ poly-ADP-ribosyltransferase activity"/>
    <property type="evidence" value="ECO:0007669"/>
    <property type="project" value="UniProtKB-UniRule"/>
</dbReference>
<feature type="coiled-coil region" evidence="9">
    <location>
        <begin position="254"/>
        <end position="281"/>
    </location>
</feature>
<dbReference type="InterPro" id="IPR036616">
    <property type="entry name" value="Poly(ADP-ribose)pol_reg_dom_sf"/>
</dbReference>
<evidence type="ECO:0000256" key="5">
    <source>
        <dbReference type="ARBA" id="ARBA00023027"/>
    </source>
</evidence>
<feature type="domain" description="BRCT" evidence="11">
    <location>
        <begin position="1"/>
        <end position="50"/>
    </location>
</feature>
<dbReference type="GO" id="GO:0005730">
    <property type="term" value="C:nucleolus"/>
    <property type="evidence" value="ECO:0007669"/>
    <property type="project" value="TreeGrafter"/>
</dbReference>
<dbReference type="PANTHER" id="PTHR10459">
    <property type="entry name" value="DNA LIGASE"/>
    <property type="match status" value="1"/>
</dbReference>
<proteinExistence type="predicted"/>
<feature type="domain" description="PARP catalytic" evidence="12">
    <location>
        <begin position="332"/>
        <end position="574"/>
    </location>
</feature>
<dbReference type="SUPFAM" id="SSF47587">
    <property type="entry name" value="Domain of poly(ADP-ribose) polymerase"/>
    <property type="match status" value="1"/>
</dbReference>
<dbReference type="InterPro" id="IPR012317">
    <property type="entry name" value="Poly(ADP-ribose)pol_cat_dom"/>
</dbReference>
<evidence type="ECO:0000256" key="6">
    <source>
        <dbReference type="ARBA" id="ARBA00023242"/>
    </source>
</evidence>
<comment type="caution">
    <text evidence="15">The sequence shown here is derived from an EMBL/GenBank/DDBJ whole genome shotgun (WGS) entry which is preliminary data.</text>
</comment>
<evidence type="ECO:0000256" key="8">
    <source>
        <dbReference type="RuleBase" id="RU362114"/>
    </source>
</evidence>
<evidence type="ECO:0000256" key="10">
    <source>
        <dbReference type="SAM" id="MobiDB-lite"/>
    </source>
</evidence>
<evidence type="ECO:0000256" key="9">
    <source>
        <dbReference type="SAM" id="Coils"/>
    </source>
</evidence>
<dbReference type="InterPro" id="IPR004102">
    <property type="entry name" value="Poly(ADP-ribose)pol_reg_dom"/>
</dbReference>
<dbReference type="PROSITE" id="PS51977">
    <property type="entry name" value="WGR"/>
    <property type="match status" value="1"/>
</dbReference>
<dbReference type="EC" id="2.4.2.-" evidence="8"/>
<evidence type="ECO:0000259" key="13">
    <source>
        <dbReference type="PROSITE" id="PS51060"/>
    </source>
</evidence>
<organism evidence="15 16">
    <name type="scientific">Metarhizium rileyi (strain RCEF 4871)</name>
    <name type="common">Nomuraea rileyi</name>
    <dbReference type="NCBI Taxonomy" id="1649241"/>
    <lineage>
        <taxon>Eukaryota</taxon>
        <taxon>Fungi</taxon>
        <taxon>Dikarya</taxon>
        <taxon>Ascomycota</taxon>
        <taxon>Pezizomycotina</taxon>
        <taxon>Sordariomycetes</taxon>
        <taxon>Hypocreomycetidae</taxon>
        <taxon>Hypocreales</taxon>
        <taxon>Clavicipitaceae</taxon>
        <taxon>Metarhizium</taxon>
    </lineage>
</organism>
<keyword evidence="4" id="KW-0548">Nucleotidyltransferase</keyword>
<dbReference type="PROSITE" id="PS51060">
    <property type="entry name" value="PARP_ALPHA_HD"/>
    <property type="match status" value="1"/>
</dbReference>
<evidence type="ECO:0000256" key="1">
    <source>
        <dbReference type="ARBA" id="ARBA00004123"/>
    </source>
</evidence>
<dbReference type="SUPFAM" id="SSF56399">
    <property type="entry name" value="ADP-ribosylation"/>
    <property type="match status" value="1"/>
</dbReference>
<evidence type="ECO:0000256" key="7">
    <source>
        <dbReference type="ARBA" id="ARBA00033987"/>
    </source>
</evidence>
<dbReference type="Pfam" id="PF02877">
    <property type="entry name" value="PARP_reg"/>
    <property type="match status" value="1"/>
</dbReference>
<dbReference type="SUPFAM" id="SSF142921">
    <property type="entry name" value="WGR domain-like"/>
    <property type="match status" value="1"/>
</dbReference>
<keyword evidence="3 8" id="KW-0808">Transferase</keyword>
<evidence type="ECO:0000259" key="14">
    <source>
        <dbReference type="PROSITE" id="PS51977"/>
    </source>
</evidence>
<dbReference type="InterPro" id="IPR001357">
    <property type="entry name" value="BRCT_dom"/>
</dbReference>